<accession>A0A086JSQ4</accession>
<organism evidence="2 3">
    <name type="scientific">Toxoplasma gondii GAB2-2007-GAL-DOM2</name>
    <dbReference type="NCBI Taxonomy" id="1130820"/>
    <lineage>
        <taxon>Eukaryota</taxon>
        <taxon>Sar</taxon>
        <taxon>Alveolata</taxon>
        <taxon>Apicomplexa</taxon>
        <taxon>Conoidasida</taxon>
        <taxon>Coccidia</taxon>
        <taxon>Eucoccidiorida</taxon>
        <taxon>Eimeriorina</taxon>
        <taxon>Sarcocystidae</taxon>
        <taxon>Toxoplasma</taxon>
    </lineage>
</organism>
<feature type="compositionally biased region" description="Basic and acidic residues" evidence="1">
    <location>
        <begin position="10"/>
        <end position="31"/>
    </location>
</feature>
<gene>
    <name evidence="2" type="ORF">TGDOM2_400370</name>
</gene>
<evidence type="ECO:0000256" key="1">
    <source>
        <dbReference type="SAM" id="MobiDB-lite"/>
    </source>
</evidence>
<dbReference type="VEuPathDB" id="ToxoDB:TGDOM2_400370"/>
<name>A0A086JSQ4_TOXGO</name>
<evidence type="ECO:0000313" key="3">
    <source>
        <dbReference type="Proteomes" id="UP000028837"/>
    </source>
</evidence>
<comment type="caution">
    <text evidence="2">The sequence shown here is derived from an EMBL/GenBank/DDBJ whole genome shotgun (WGS) entry which is preliminary data.</text>
</comment>
<dbReference type="EMBL" id="AHZU02001189">
    <property type="protein sequence ID" value="KFG35172.1"/>
    <property type="molecule type" value="Genomic_DNA"/>
</dbReference>
<proteinExistence type="predicted"/>
<evidence type="ECO:0000313" key="2">
    <source>
        <dbReference type="EMBL" id="KFG35172.1"/>
    </source>
</evidence>
<dbReference type="AlphaFoldDB" id="A0A086JSQ4"/>
<dbReference type="Proteomes" id="UP000028837">
    <property type="component" value="Unassembled WGS sequence"/>
</dbReference>
<feature type="region of interest" description="Disordered" evidence="1">
    <location>
        <begin position="1"/>
        <end position="100"/>
    </location>
</feature>
<protein>
    <submittedName>
        <fullName evidence="2">Uncharacterized protein</fullName>
    </submittedName>
</protein>
<reference evidence="2 3" key="1">
    <citation type="submission" date="2014-02" db="EMBL/GenBank/DDBJ databases">
        <authorList>
            <person name="Sibley D."/>
            <person name="Venepally P."/>
            <person name="Karamycheva S."/>
            <person name="Hadjithomas M."/>
            <person name="Khan A."/>
            <person name="Brunk B."/>
            <person name="Roos D."/>
            <person name="Caler E."/>
            <person name="Lorenzi H."/>
        </authorList>
    </citation>
    <scope>NUCLEOTIDE SEQUENCE [LARGE SCALE GENOMIC DNA]</scope>
    <source>
        <strain evidence="2 3">GAB2-2007-GAL-DOM2</strain>
    </source>
</reference>
<sequence>MPDLFMATLDETRRGGRQKTKTELEMAHMERGTLGAELNTEGRETRGATNGTGRKARNPGKHAVENTRPSAQTGKAEKSGMPQKRKRTSPSCHSRSLGDMRGMQRREGLLIPPRQFQSGTLSLLAFLQTKKNEERNIFCFFQISYPQLHGFLITAAGLQELLSARRTEEASRAGCACGRAVDFCVGPRGARQSLDRLLGTVVASWAEMCGVSVNHRSAGTKVPFRAGTRGGCEARAIAVET</sequence>